<evidence type="ECO:0000313" key="3">
    <source>
        <dbReference type="Proteomes" id="UP000664940"/>
    </source>
</evidence>
<protein>
    <submittedName>
        <fullName evidence="2">Uncharacterized protein</fullName>
    </submittedName>
</protein>
<name>A0A834BJB0_9CHIR</name>
<evidence type="ECO:0000313" key="2">
    <source>
        <dbReference type="EMBL" id="KAF6130748.1"/>
    </source>
</evidence>
<feature type="region of interest" description="Disordered" evidence="1">
    <location>
        <begin position="34"/>
        <end position="67"/>
    </location>
</feature>
<proteinExistence type="predicted"/>
<dbReference type="AlphaFoldDB" id="A0A834BJB0"/>
<evidence type="ECO:0000256" key="1">
    <source>
        <dbReference type="SAM" id="MobiDB-lite"/>
    </source>
</evidence>
<organism evidence="2 3">
    <name type="scientific">Phyllostomus discolor</name>
    <name type="common">pale spear-nosed bat</name>
    <dbReference type="NCBI Taxonomy" id="89673"/>
    <lineage>
        <taxon>Eukaryota</taxon>
        <taxon>Metazoa</taxon>
        <taxon>Chordata</taxon>
        <taxon>Craniata</taxon>
        <taxon>Vertebrata</taxon>
        <taxon>Euteleostomi</taxon>
        <taxon>Mammalia</taxon>
        <taxon>Eutheria</taxon>
        <taxon>Laurasiatheria</taxon>
        <taxon>Chiroptera</taxon>
        <taxon>Yangochiroptera</taxon>
        <taxon>Phyllostomidae</taxon>
        <taxon>Phyllostominae</taxon>
        <taxon>Phyllostomus</taxon>
    </lineage>
</organism>
<dbReference type="EMBL" id="JABVXQ010000001">
    <property type="protein sequence ID" value="KAF6130748.1"/>
    <property type="molecule type" value="Genomic_DNA"/>
</dbReference>
<sequence length="120" mass="12204">MGTCASAHPGPRSTPAPLHCFVPQMGCAHGRGALDPSSGGAAVPRFCPRPSAAPRGPRDLATAPGPCQPREPPCLPCPSPCRPPQTDHTDAVPAALRPCGPAGALTHMLPWAVSSSRGYV</sequence>
<dbReference type="Proteomes" id="UP000664940">
    <property type="component" value="Unassembled WGS sequence"/>
</dbReference>
<comment type="caution">
    <text evidence="2">The sequence shown here is derived from an EMBL/GenBank/DDBJ whole genome shotgun (WGS) entry which is preliminary data.</text>
</comment>
<reference evidence="2 3" key="1">
    <citation type="journal article" date="2020" name="Nature">
        <title>Six reference-quality genomes reveal evolution of bat adaptations.</title>
        <authorList>
            <person name="Jebb D."/>
            <person name="Huang Z."/>
            <person name="Pippel M."/>
            <person name="Hughes G.M."/>
            <person name="Lavrichenko K."/>
            <person name="Devanna P."/>
            <person name="Winkler S."/>
            <person name="Jermiin L.S."/>
            <person name="Skirmuntt E.C."/>
            <person name="Katzourakis A."/>
            <person name="Burkitt-Gray L."/>
            <person name="Ray D.A."/>
            <person name="Sullivan K.A.M."/>
            <person name="Roscito J.G."/>
            <person name="Kirilenko B.M."/>
            <person name="Davalos L.M."/>
            <person name="Corthals A.P."/>
            <person name="Power M.L."/>
            <person name="Jones G."/>
            <person name="Ransome R.D."/>
            <person name="Dechmann D.K.N."/>
            <person name="Locatelli A.G."/>
            <person name="Puechmaille S.J."/>
            <person name="Fedrigo O."/>
            <person name="Jarvis E.D."/>
            <person name="Hiller M."/>
            <person name="Vernes S.C."/>
            <person name="Myers E.W."/>
            <person name="Teeling E.C."/>
        </authorList>
    </citation>
    <scope>NUCLEOTIDE SEQUENCE [LARGE SCALE GENOMIC DNA]</scope>
    <source>
        <strain evidence="2">Bat1K_MPI-CBG_1</strain>
    </source>
</reference>
<accession>A0A834BJB0</accession>
<gene>
    <name evidence="2" type="ORF">HJG60_007726</name>
</gene>